<dbReference type="InterPro" id="IPR038396">
    <property type="entry name" value="SpoIIAA-like_sf"/>
</dbReference>
<dbReference type="KEGG" id="rpon:G3256_14825"/>
<keyword evidence="2" id="KW-1185">Reference proteome</keyword>
<name>A0A858SWF4_9RHOB</name>
<evidence type="ECO:0000313" key="2">
    <source>
        <dbReference type="Proteomes" id="UP000503308"/>
    </source>
</evidence>
<dbReference type="AlphaFoldDB" id="A0A858SWF4"/>
<sequence>MLTTDIRPRENIAVITPDGPLRAEDIDGLSRKINDYINETDRVPNLVLQTKSAPFWADFSALKKHLKFVQGHHSLVRKVAIVSDSKLLWLARLFVDHFVQAKVRRFNEDATDDAVAWAQTEEDHPGAIVEMDGLPRDVVGIDIRGLITSQDYSGTLVPLIERRAKGHDKLKMICVLGTWFDGYSPGAMWDDLRFGFSHLRTFSKLALVTDQEWIRHSAKIFGMLMPTEVMVFDLADLEEAKVWIAQ</sequence>
<protein>
    <submittedName>
        <fullName evidence="1">STAS/SEC14 domain-containing protein</fullName>
    </submittedName>
</protein>
<dbReference type="InterPro" id="IPR021866">
    <property type="entry name" value="SpoIIAA-like"/>
</dbReference>
<dbReference type="EMBL" id="CP048788">
    <property type="protein sequence ID" value="QJF52357.1"/>
    <property type="molecule type" value="Genomic_DNA"/>
</dbReference>
<dbReference type="SUPFAM" id="SSF52091">
    <property type="entry name" value="SpoIIaa-like"/>
    <property type="match status" value="2"/>
</dbReference>
<dbReference type="Proteomes" id="UP000503308">
    <property type="component" value="Chromosome"/>
</dbReference>
<dbReference type="RefSeq" id="WP_169641576.1">
    <property type="nucleotide sequence ID" value="NZ_CP048788.1"/>
</dbReference>
<dbReference type="InterPro" id="IPR036513">
    <property type="entry name" value="STAS_dom_sf"/>
</dbReference>
<gene>
    <name evidence="1" type="ORF">G3256_14825</name>
</gene>
<evidence type="ECO:0000313" key="1">
    <source>
        <dbReference type="EMBL" id="QJF52357.1"/>
    </source>
</evidence>
<accession>A0A858SWF4</accession>
<proteinExistence type="predicted"/>
<reference evidence="1 2" key="1">
    <citation type="submission" date="2020-02" db="EMBL/GenBank/DDBJ databases">
        <title>Genome sequence of Roseobacter ponti.</title>
        <authorList>
            <person name="Hollensteiner J."/>
            <person name="Schneider D."/>
            <person name="Poehlein A."/>
            <person name="Daniel R."/>
        </authorList>
    </citation>
    <scope>NUCLEOTIDE SEQUENCE [LARGE SCALE GENOMIC DNA]</scope>
    <source>
        <strain evidence="1 2">DSM 106830</strain>
    </source>
</reference>
<organism evidence="1 2">
    <name type="scientific">Roseobacter ponti</name>
    <dbReference type="NCBI Taxonomy" id="1891787"/>
    <lineage>
        <taxon>Bacteria</taxon>
        <taxon>Pseudomonadati</taxon>
        <taxon>Pseudomonadota</taxon>
        <taxon>Alphaproteobacteria</taxon>
        <taxon>Rhodobacterales</taxon>
        <taxon>Roseobacteraceae</taxon>
        <taxon>Roseobacter</taxon>
    </lineage>
</organism>
<dbReference type="Gene3D" id="3.40.50.10600">
    <property type="entry name" value="SpoIIaa-like domains"/>
    <property type="match status" value="2"/>
</dbReference>
<dbReference type="Pfam" id="PF11964">
    <property type="entry name" value="SpoIIAA-like"/>
    <property type="match status" value="2"/>
</dbReference>